<keyword evidence="2 5" id="KW-0812">Transmembrane</keyword>
<keyword evidence="8" id="KW-1185">Reference proteome</keyword>
<protein>
    <recommendedName>
        <fullName evidence="6">HIG1 domain-containing protein</fullName>
    </recommendedName>
</protein>
<evidence type="ECO:0000313" key="8">
    <source>
        <dbReference type="Proteomes" id="UP000886523"/>
    </source>
</evidence>
<dbReference type="PANTHER" id="PTHR28018">
    <property type="entry name" value="RESPIRATORY SUPERCOMPLEX FACTOR 2, MITOCHONDRIAL"/>
    <property type="match status" value="1"/>
</dbReference>
<name>A0A9P6DWX9_9AGAM</name>
<comment type="subcellular location">
    <subcellularLocation>
        <location evidence="1">Mitochondrion</location>
    </subcellularLocation>
</comment>
<evidence type="ECO:0000256" key="4">
    <source>
        <dbReference type="ARBA" id="ARBA00023136"/>
    </source>
</evidence>
<evidence type="ECO:0000256" key="2">
    <source>
        <dbReference type="ARBA" id="ARBA00022692"/>
    </source>
</evidence>
<evidence type="ECO:0000256" key="1">
    <source>
        <dbReference type="ARBA" id="ARBA00004173"/>
    </source>
</evidence>
<dbReference type="InterPro" id="IPR040153">
    <property type="entry name" value="Rcf2"/>
</dbReference>
<reference evidence="7" key="1">
    <citation type="journal article" date="2020" name="Nat. Commun.">
        <title>Large-scale genome sequencing of mycorrhizal fungi provides insights into the early evolution of symbiotic traits.</title>
        <authorList>
            <person name="Miyauchi S."/>
            <person name="Kiss E."/>
            <person name="Kuo A."/>
            <person name="Drula E."/>
            <person name="Kohler A."/>
            <person name="Sanchez-Garcia M."/>
            <person name="Morin E."/>
            <person name="Andreopoulos B."/>
            <person name="Barry K.W."/>
            <person name="Bonito G."/>
            <person name="Buee M."/>
            <person name="Carver A."/>
            <person name="Chen C."/>
            <person name="Cichocki N."/>
            <person name="Clum A."/>
            <person name="Culley D."/>
            <person name="Crous P.W."/>
            <person name="Fauchery L."/>
            <person name="Girlanda M."/>
            <person name="Hayes R.D."/>
            <person name="Keri Z."/>
            <person name="LaButti K."/>
            <person name="Lipzen A."/>
            <person name="Lombard V."/>
            <person name="Magnuson J."/>
            <person name="Maillard F."/>
            <person name="Murat C."/>
            <person name="Nolan M."/>
            <person name="Ohm R.A."/>
            <person name="Pangilinan J."/>
            <person name="Pereira M.F."/>
            <person name="Perotto S."/>
            <person name="Peter M."/>
            <person name="Pfister S."/>
            <person name="Riley R."/>
            <person name="Sitrit Y."/>
            <person name="Stielow J.B."/>
            <person name="Szollosi G."/>
            <person name="Zifcakova L."/>
            <person name="Stursova M."/>
            <person name="Spatafora J.W."/>
            <person name="Tedersoo L."/>
            <person name="Vaario L.M."/>
            <person name="Yamada A."/>
            <person name="Yan M."/>
            <person name="Wang P."/>
            <person name="Xu J."/>
            <person name="Bruns T."/>
            <person name="Baldrian P."/>
            <person name="Vilgalys R."/>
            <person name="Dunand C."/>
            <person name="Henrissat B."/>
            <person name="Grigoriev I.V."/>
            <person name="Hibbett D."/>
            <person name="Nagy L.G."/>
            <person name="Martin F.M."/>
        </authorList>
    </citation>
    <scope>NUCLEOTIDE SEQUENCE</scope>
    <source>
        <strain evidence="7">UP504</strain>
    </source>
</reference>
<feature type="transmembrane region" description="Helical" evidence="5">
    <location>
        <begin position="20"/>
        <end position="37"/>
    </location>
</feature>
<sequence>MDCVLHLWPRHYRIVLRGGLKGFAASSAVTVPLSVYLHRAWPYYRALPLSLKALGVITITIPACVVKAELDGNAWERARWRDAGKMEMEQLERLEQERVAQLSSKEKVMNWAAERRYSIVGASWALSMAIAFGVVMRNPYQTFPQKIVQARMWAQGLTVGVLVASAGLATTESPRHARVDHSWAAILEEQAREREARSAQSNPK</sequence>
<organism evidence="7 8">
    <name type="scientific">Hydnum rufescens UP504</name>
    <dbReference type="NCBI Taxonomy" id="1448309"/>
    <lineage>
        <taxon>Eukaryota</taxon>
        <taxon>Fungi</taxon>
        <taxon>Dikarya</taxon>
        <taxon>Basidiomycota</taxon>
        <taxon>Agaricomycotina</taxon>
        <taxon>Agaricomycetes</taxon>
        <taxon>Cantharellales</taxon>
        <taxon>Hydnaceae</taxon>
        <taxon>Hydnum</taxon>
    </lineage>
</organism>
<dbReference type="OrthoDB" id="1915122at2759"/>
<feature type="transmembrane region" description="Helical" evidence="5">
    <location>
        <begin position="152"/>
        <end position="171"/>
    </location>
</feature>
<evidence type="ECO:0000256" key="5">
    <source>
        <dbReference type="SAM" id="Phobius"/>
    </source>
</evidence>
<comment type="caution">
    <text evidence="7">The sequence shown here is derived from an EMBL/GenBank/DDBJ whole genome shotgun (WGS) entry which is preliminary data.</text>
</comment>
<evidence type="ECO:0000259" key="6">
    <source>
        <dbReference type="PROSITE" id="PS51503"/>
    </source>
</evidence>
<evidence type="ECO:0000313" key="7">
    <source>
        <dbReference type="EMBL" id="KAF9513250.1"/>
    </source>
</evidence>
<accession>A0A9P6DWX9</accession>
<dbReference type="GO" id="GO:0033617">
    <property type="term" value="P:mitochondrial respiratory chain complex IV assembly"/>
    <property type="evidence" value="ECO:0007669"/>
    <property type="project" value="TreeGrafter"/>
</dbReference>
<gene>
    <name evidence="7" type="ORF">BS47DRAFT_1344486</name>
</gene>
<dbReference type="Pfam" id="PF04588">
    <property type="entry name" value="HIG_1_N"/>
    <property type="match status" value="1"/>
</dbReference>
<feature type="domain" description="HIG1" evidence="6">
    <location>
        <begin position="87"/>
        <end position="180"/>
    </location>
</feature>
<dbReference type="GO" id="GO:0005739">
    <property type="term" value="C:mitochondrion"/>
    <property type="evidence" value="ECO:0007669"/>
    <property type="project" value="UniProtKB-SubCell"/>
</dbReference>
<proteinExistence type="predicted"/>
<dbReference type="PROSITE" id="PS51503">
    <property type="entry name" value="HIG1"/>
    <property type="match status" value="1"/>
</dbReference>
<keyword evidence="4 5" id="KW-0472">Membrane</keyword>
<keyword evidence="3 5" id="KW-1133">Transmembrane helix</keyword>
<dbReference type="InterPro" id="IPR007667">
    <property type="entry name" value="Hypoxia_induced_domain"/>
</dbReference>
<dbReference type="EMBL" id="MU128975">
    <property type="protein sequence ID" value="KAF9513250.1"/>
    <property type="molecule type" value="Genomic_DNA"/>
</dbReference>
<feature type="transmembrane region" description="Helical" evidence="5">
    <location>
        <begin position="117"/>
        <end position="140"/>
    </location>
</feature>
<dbReference type="PANTHER" id="PTHR28018:SF3">
    <property type="entry name" value="RESPIRATORY SUPERCOMPLEX FACTOR 2, MITOCHONDRIAL"/>
    <property type="match status" value="1"/>
</dbReference>
<evidence type="ECO:0000256" key="3">
    <source>
        <dbReference type="ARBA" id="ARBA00022989"/>
    </source>
</evidence>
<dbReference type="Proteomes" id="UP000886523">
    <property type="component" value="Unassembled WGS sequence"/>
</dbReference>
<dbReference type="AlphaFoldDB" id="A0A9P6DWX9"/>